<keyword evidence="4 9" id="KW-0378">Hydrolase</keyword>
<gene>
    <name evidence="12" type="ORF">IRI77_24710</name>
</gene>
<evidence type="ECO:0000313" key="12">
    <source>
        <dbReference type="EMBL" id="QOY85998.1"/>
    </source>
</evidence>
<dbReference type="GO" id="GO:0006508">
    <property type="term" value="P:proteolysis"/>
    <property type="evidence" value="ECO:0007669"/>
    <property type="project" value="UniProtKB-KW"/>
</dbReference>
<sequence length="810" mass="89998">MVHLAPEPRKRAVEHLLLGGCAGGGHQLRLNGEGVLQVAAHAVELRFVARNGIGFGTFRHVAQGQAELGQIVLDANELQGIAAAAIDAVGLQAAQAVQLLQGEDGKDRHCPQRDAEADQLNDSGCPRRHIAILVYVSEANPLLGIRLPLPFDEVRPEHVKPAIEALIQQARAQLDDLASLPGPRTYENTMAALDMAAEPLDVAVSVVRHLEGVVMTAELRAAWNEVQPEVSAFYSSIPLHEGLWKALQAYAATEDAKQLQGVKARFLKKTVEAFRRHGAELDEEGKRKLEALDIELAVITTKFAQNVLDATAAYEYFIEDEALLAGLPASAVAGARQAAEARGKQGWRFSLQAPSYLAVMTYLDAREIREKFYRAYSRRAAEPNSELIAKILDLRRAKARLLGFSTFADFNLVERMAKNGATAQAFVRDLRSKTETAFHHENDALLAFARELSGGALTALEPWDVAYYSEKQRASQYAFEEEDLRPYFPLEKVVAGMFDVVHRLYGITVVEGPKVPVWHPEVKYYEIRDEDGSLLGSFYADWFPRDTKRGGAWMDAFMTGSWAGSEWRPHIGLMCGNVTPPLGDAPALLTHREVETVFHEFGHLLHHSLSRVEVKSLSGTNVAWDFVELPSQIMENWCWERESLDMFARHWQTGETIPDELLQKMRAARTFRAANAQMRQLGFATVDLALHIDFKPETDGDPVKYGNRLLAAFAPAPFPEDYAMLAGFTHLFADPTGYGAGYYSYKWAEVLDADAFTRFKHEGLFSRETGRSFRDNILSRGDSEDPAVLFRGFMGRDPDPGALLTRLGLV</sequence>
<dbReference type="GO" id="GO:0004222">
    <property type="term" value="F:metalloendopeptidase activity"/>
    <property type="evidence" value="ECO:0007669"/>
    <property type="project" value="UniProtKB-EC"/>
</dbReference>
<evidence type="ECO:0000259" key="10">
    <source>
        <dbReference type="Pfam" id="PF01432"/>
    </source>
</evidence>
<keyword evidence="3 9" id="KW-0479">Metal-binding</keyword>
<accession>A0A7S7NLT6</accession>
<protein>
    <recommendedName>
        <fullName evidence="8">oligopeptidase A</fullName>
        <ecNumber evidence="8">3.4.24.70</ecNumber>
    </recommendedName>
</protein>
<dbReference type="InterPro" id="IPR034005">
    <property type="entry name" value="M3A_DCP"/>
</dbReference>
<evidence type="ECO:0000256" key="7">
    <source>
        <dbReference type="ARBA" id="ARBA00024603"/>
    </source>
</evidence>
<dbReference type="InterPro" id="IPR045090">
    <property type="entry name" value="Pept_M3A_M3B"/>
</dbReference>
<dbReference type="InterPro" id="IPR024079">
    <property type="entry name" value="MetalloPept_cat_dom_sf"/>
</dbReference>
<evidence type="ECO:0000256" key="4">
    <source>
        <dbReference type="ARBA" id="ARBA00022801"/>
    </source>
</evidence>
<evidence type="ECO:0000259" key="11">
    <source>
        <dbReference type="Pfam" id="PF19310"/>
    </source>
</evidence>
<dbReference type="GO" id="GO:0005829">
    <property type="term" value="C:cytosol"/>
    <property type="evidence" value="ECO:0007669"/>
    <property type="project" value="UniProtKB-ARBA"/>
</dbReference>
<dbReference type="AlphaFoldDB" id="A0A7S7NLT6"/>
<dbReference type="KEGG" id="pfer:IRI77_24710"/>
<dbReference type="EMBL" id="CP063849">
    <property type="protein sequence ID" value="QOY85998.1"/>
    <property type="molecule type" value="Genomic_DNA"/>
</dbReference>
<keyword evidence="6 9" id="KW-0482">Metalloprotease</keyword>
<dbReference type="EC" id="3.4.24.70" evidence="8"/>
<evidence type="ECO:0000256" key="2">
    <source>
        <dbReference type="ARBA" id="ARBA00022670"/>
    </source>
</evidence>
<dbReference type="SUPFAM" id="SSF55486">
    <property type="entry name" value="Metalloproteases ('zincins'), catalytic domain"/>
    <property type="match status" value="1"/>
</dbReference>
<keyword evidence="2 9" id="KW-0645">Protease</keyword>
<proteinExistence type="inferred from homology"/>
<evidence type="ECO:0000256" key="1">
    <source>
        <dbReference type="ARBA" id="ARBA00006040"/>
    </source>
</evidence>
<dbReference type="InterPro" id="IPR001567">
    <property type="entry name" value="Pept_M3A_M3B_dom"/>
</dbReference>
<comment type="catalytic activity">
    <reaction evidence="7">
        <text>Hydrolysis of oligopeptides, with broad specificity. Gly or Ala commonly occur as P1 or P1' residues, but more distant residues are also important, as is shown by the fact that Z-Gly-Pro-Gly-|-Gly-Pro-Ala is cleaved, but not Z-(Gly)(5).</text>
        <dbReference type="EC" id="3.4.24.70"/>
    </reaction>
</comment>
<dbReference type="Gene3D" id="1.10.1370.10">
    <property type="entry name" value="Neurolysin, domain 3"/>
    <property type="match status" value="1"/>
</dbReference>
<dbReference type="Gene3D" id="3.40.390.10">
    <property type="entry name" value="Collagenase (Catalytic Domain)"/>
    <property type="match status" value="1"/>
</dbReference>
<evidence type="ECO:0000256" key="5">
    <source>
        <dbReference type="ARBA" id="ARBA00022833"/>
    </source>
</evidence>
<dbReference type="PANTHER" id="PTHR43660">
    <property type="entry name" value="DIPEPTIDYL CARBOXYPEPTIDASE"/>
    <property type="match status" value="1"/>
</dbReference>
<dbReference type="Pfam" id="PF19310">
    <property type="entry name" value="TOP_N"/>
    <property type="match status" value="1"/>
</dbReference>
<dbReference type="InterPro" id="IPR045666">
    <property type="entry name" value="OpdA_N"/>
</dbReference>
<evidence type="ECO:0000313" key="13">
    <source>
        <dbReference type="Proteomes" id="UP000593892"/>
    </source>
</evidence>
<evidence type="ECO:0000256" key="8">
    <source>
        <dbReference type="ARBA" id="ARBA00026100"/>
    </source>
</evidence>
<dbReference type="Pfam" id="PF01432">
    <property type="entry name" value="Peptidase_M3"/>
    <property type="match status" value="1"/>
</dbReference>
<dbReference type="FunFam" id="3.40.390.10:FF:000009">
    <property type="entry name" value="Oligopeptidase A"/>
    <property type="match status" value="1"/>
</dbReference>
<comment type="cofactor">
    <cofactor evidence="9">
        <name>Zn(2+)</name>
        <dbReference type="ChEBI" id="CHEBI:29105"/>
    </cofactor>
    <text evidence="9">Binds 1 zinc ion.</text>
</comment>
<evidence type="ECO:0000256" key="6">
    <source>
        <dbReference type="ARBA" id="ARBA00023049"/>
    </source>
</evidence>
<keyword evidence="5 9" id="KW-0862">Zinc</keyword>
<organism evidence="12 13">
    <name type="scientific">Paludibaculum fermentans</name>
    <dbReference type="NCBI Taxonomy" id="1473598"/>
    <lineage>
        <taxon>Bacteria</taxon>
        <taxon>Pseudomonadati</taxon>
        <taxon>Acidobacteriota</taxon>
        <taxon>Terriglobia</taxon>
        <taxon>Bryobacterales</taxon>
        <taxon>Bryobacteraceae</taxon>
        <taxon>Paludibaculum</taxon>
    </lineage>
</organism>
<feature type="domain" description="Peptidase M3A/M3B catalytic" evidence="10">
    <location>
        <begin position="359"/>
        <end position="808"/>
    </location>
</feature>
<evidence type="ECO:0000256" key="3">
    <source>
        <dbReference type="ARBA" id="ARBA00022723"/>
    </source>
</evidence>
<reference evidence="12 13" key="1">
    <citation type="submission" date="2020-10" db="EMBL/GenBank/DDBJ databases">
        <title>Complete genome sequence of Paludibaculum fermentans P105T, a facultatively anaerobic acidobacterium capable of dissimilatory Fe(III) reduction.</title>
        <authorList>
            <person name="Dedysh S.N."/>
            <person name="Beletsky A.V."/>
            <person name="Kulichevskaya I.S."/>
            <person name="Mardanov A.V."/>
            <person name="Ravin N.V."/>
        </authorList>
    </citation>
    <scope>NUCLEOTIDE SEQUENCE [LARGE SCALE GENOMIC DNA]</scope>
    <source>
        <strain evidence="12 13">P105</strain>
    </source>
</reference>
<keyword evidence="13" id="KW-1185">Reference proteome</keyword>
<dbReference type="CDD" id="cd06456">
    <property type="entry name" value="M3A_DCP"/>
    <property type="match status" value="1"/>
</dbReference>
<feature type="domain" description="Oligopeptidase A N-terminal" evidence="11">
    <location>
        <begin position="163"/>
        <end position="285"/>
    </location>
</feature>
<dbReference type="Proteomes" id="UP000593892">
    <property type="component" value="Chromosome"/>
</dbReference>
<dbReference type="Gene3D" id="1.10.1370.40">
    <property type="match status" value="1"/>
</dbReference>
<dbReference type="InterPro" id="IPR024077">
    <property type="entry name" value="Neurolysin/TOP_dom2"/>
</dbReference>
<dbReference type="GO" id="GO:0046872">
    <property type="term" value="F:metal ion binding"/>
    <property type="evidence" value="ECO:0007669"/>
    <property type="project" value="UniProtKB-UniRule"/>
</dbReference>
<dbReference type="PANTHER" id="PTHR43660:SF1">
    <property type="entry name" value="DIPEPTIDYL CARBOXYPEPTIDASE"/>
    <property type="match status" value="1"/>
</dbReference>
<evidence type="ECO:0000256" key="9">
    <source>
        <dbReference type="RuleBase" id="RU003435"/>
    </source>
</evidence>
<name>A0A7S7NLT6_PALFE</name>
<comment type="similarity">
    <text evidence="1 9">Belongs to the peptidase M3 family.</text>
</comment>